<proteinExistence type="inferred from homology"/>
<evidence type="ECO:0000256" key="14">
    <source>
        <dbReference type="ARBA" id="ARBA00023098"/>
    </source>
</evidence>
<feature type="transmembrane region" description="Helical" evidence="23">
    <location>
        <begin position="96"/>
        <end position="113"/>
    </location>
</feature>
<evidence type="ECO:0000256" key="7">
    <source>
        <dbReference type="ARBA" id="ARBA00022778"/>
    </source>
</evidence>
<evidence type="ECO:0000256" key="8">
    <source>
        <dbReference type="ARBA" id="ARBA00022824"/>
    </source>
</evidence>
<dbReference type="PANTHER" id="PTHR21257:SF38">
    <property type="entry name" value="7-DEHYDROCHOLESTEROL REDUCTASE"/>
    <property type="match status" value="1"/>
</dbReference>
<dbReference type="Proteomes" id="UP001164746">
    <property type="component" value="Chromosome 13"/>
</dbReference>
<dbReference type="InterPro" id="IPR018083">
    <property type="entry name" value="Sterol_reductase_CS"/>
</dbReference>
<feature type="transmembrane region" description="Helical" evidence="23">
    <location>
        <begin position="133"/>
        <end position="152"/>
    </location>
</feature>
<keyword evidence="8" id="KW-0256">Endoplasmic reticulum</keyword>
<evidence type="ECO:0000256" key="1">
    <source>
        <dbReference type="ARBA" id="ARBA00004477"/>
    </source>
</evidence>
<keyword evidence="25" id="KW-1185">Reference proteome</keyword>
<comment type="subcellular location">
    <subcellularLocation>
        <location evidence="1">Endoplasmic reticulum membrane</location>
        <topology evidence="1">Multi-pass membrane protein</topology>
    </subcellularLocation>
</comment>
<dbReference type="Pfam" id="PF01222">
    <property type="entry name" value="ERG4_ERG24"/>
    <property type="match status" value="1"/>
</dbReference>
<dbReference type="Gene3D" id="1.20.120.1630">
    <property type="match status" value="1"/>
</dbReference>
<protein>
    <recommendedName>
        <fullName evidence="19">7-dehydrocholesterol reductase</fullName>
        <ecNumber evidence="18">1.3.1.21</ecNumber>
    </recommendedName>
    <alternativeName>
        <fullName evidence="20">Sterol Delta(7)-reductase</fullName>
    </alternativeName>
</protein>
<evidence type="ECO:0000256" key="11">
    <source>
        <dbReference type="ARBA" id="ARBA00022989"/>
    </source>
</evidence>
<evidence type="ECO:0000313" key="25">
    <source>
        <dbReference type="Proteomes" id="UP001164746"/>
    </source>
</evidence>
<gene>
    <name evidence="24" type="ORF">MAR_037405</name>
</gene>
<keyword evidence="12" id="KW-0560">Oxidoreductase</keyword>
<evidence type="ECO:0000256" key="6">
    <source>
        <dbReference type="ARBA" id="ARBA00022692"/>
    </source>
</evidence>
<sequence>MSPTVVYDRFGELLAFMNVFALLFVFFLCLKGIYFPSSTDSGKTGGGFIFDYYWGTELYPRVLGFDVKVFTNCRFGMTIWPLLVCIYALKSYELHGFVDSMFVTTVLQLAYITKFFSWEAGYMQTIDIIVDRAGYYICWGCLCWLPALYPIVSQYLVSHPVRLGMSLTSIILAVGLASILANYLADLQRQQVRSADGQCLVWGRKPDIIRAKYKIEGGSEKESILLASGWWGLSRHFHYVPEILLSFFWTVTTGFENLLPYTYVLVLVILLVHRSFRDENKCSRKYGRYWQDYCDRVPPYLTAVRAFTAVHVAQT</sequence>
<keyword evidence="15 23" id="KW-0472">Membrane</keyword>
<evidence type="ECO:0000256" key="16">
    <source>
        <dbReference type="ARBA" id="ARBA00023166"/>
    </source>
</evidence>
<keyword evidence="7" id="KW-0152">Cholesterol biosynthesis</keyword>
<keyword evidence="13" id="KW-0756">Sterol biosynthesis</keyword>
<dbReference type="EC" id="1.3.1.21" evidence="18"/>
<keyword evidence="6 23" id="KW-0812">Transmembrane</keyword>
<evidence type="ECO:0000256" key="19">
    <source>
        <dbReference type="ARBA" id="ARBA00039984"/>
    </source>
</evidence>
<comment type="catalytic activity">
    <reaction evidence="21">
        <text>cholesterol + NADP(+) = 7-dehydrocholesterol + NADPH + H(+)</text>
        <dbReference type="Rhea" id="RHEA:23984"/>
        <dbReference type="ChEBI" id="CHEBI:15378"/>
        <dbReference type="ChEBI" id="CHEBI:16113"/>
        <dbReference type="ChEBI" id="CHEBI:17759"/>
        <dbReference type="ChEBI" id="CHEBI:57783"/>
        <dbReference type="ChEBI" id="CHEBI:58349"/>
        <dbReference type="EC" id="1.3.1.21"/>
    </reaction>
    <physiologicalReaction direction="right-to-left" evidence="21">
        <dbReference type="Rhea" id="RHEA:23986"/>
    </physiologicalReaction>
</comment>
<evidence type="ECO:0000256" key="21">
    <source>
        <dbReference type="ARBA" id="ARBA00047795"/>
    </source>
</evidence>
<evidence type="ECO:0000256" key="22">
    <source>
        <dbReference type="ARBA" id="ARBA00047826"/>
    </source>
</evidence>
<evidence type="ECO:0000256" key="12">
    <source>
        <dbReference type="ARBA" id="ARBA00023002"/>
    </source>
</evidence>
<dbReference type="PANTHER" id="PTHR21257">
    <property type="entry name" value="DELTA(14)-STEROL REDUCTASE"/>
    <property type="match status" value="1"/>
</dbReference>
<evidence type="ECO:0000256" key="23">
    <source>
        <dbReference type="SAM" id="Phobius"/>
    </source>
</evidence>
<evidence type="ECO:0000256" key="4">
    <source>
        <dbReference type="ARBA" id="ARBA00022516"/>
    </source>
</evidence>
<reference evidence="24" key="1">
    <citation type="submission" date="2022-11" db="EMBL/GenBank/DDBJ databases">
        <title>Centuries of genome instability and evolution in soft-shell clam transmissible cancer (bioRxiv).</title>
        <authorList>
            <person name="Hart S.F.M."/>
            <person name="Yonemitsu M.A."/>
            <person name="Giersch R.M."/>
            <person name="Beal B.F."/>
            <person name="Arriagada G."/>
            <person name="Davis B.W."/>
            <person name="Ostrander E.A."/>
            <person name="Goff S.P."/>
            <person name="Metzger M.J."/>
        </authorList>
    </citation>
    <scope>NUCLEOTIDE SEQUENCE</scope>
    <source>
        <strain evidence="24">MELC-2E11</strain>
        <tissue evidence="24">Siphon/mantle</tissue>
    </source>
</reference>
<evidence type="ECO:0000256" key="18">
    <source>
        <dbReference type="ARBA" id="ARBA00038851"/>
    </source>
</evidence>
<comment type="pathway">
    <text evidence="2">Steroid biosynthesis; cholesterol biosynthesis.</text>
</comment>
<evidence type="ECO:0000256" key="3">
    <source>
        <dbReference type="ARBA" id="ARBA00005402"/>
    </source>
</evidence>
<keyword evidence="5" id="KW-0153">Cholesterol metabolism</keyword>
<dbReference type="PROSITE" id="PS01018">
    <property type="entry name" value="STEROL_REDUCT_2"/>
    <property type="match status" value="1"/>
</dbReference>
<evidence type="ECO:0000256" key="9">
    <source>
        <dbReference type="ARBA" id="ARBA00022857"/>
    </source>
</evidence>
<organism evidence="24 25">
    <name type="scientific">Mya arenaria</name>
    <name type="common">Soft-shell clam</name>
    <dbReference type="NCBI Taxonomy" id="6604"/>
    <lineage>
        <taxon>Eukaryota</taxon>
        <taxon>Metazoa</taxon>
        <taxon>Spiralia</taxon>
        <taxon>Lophotrochozoa</taxon>
        <taxon>Mollusca</taxon>
        <taxon>Bivalvia</taxon>
        <taxon>Autobranchia</taxon>
        <taxon>Heteroconchia</taxon>
        <taxon>Euheterodonta</taxon>
        <taxon>Imparidentia</taxon>
        <taxon>Neoheterodontei</taxon>
        <taxon>Myida</taxon>
        <taxon>Myoidea</taxon>
        <taxon>Myidae</taxon>
        <taxon>Mya</taxon>
    </lineage>
</organism>
<keyword evidence="10" id="KW-0752">Steroid biosynthesis</keyword>
<dbReference type="InterPro" id="IPR001171">
    <property type="entry name" value="ERG24_DHCR-like"/>
</dbReference>
<feature type="transmembrane region" description="Helical" evidence="23">
    <location>
        <begin position="12"/>
        <end position="34"/>
    </location>
</feature>
<evidence type="ECO:0000256" key="2">
    <source>
        <dbReference type="ARBA" id="ARBA00004770"/>
    </source>
</evidence>
<evidence type="ECO:0000256" key="10">
    <source>
        <dbReference type="ARBA" id="ARBA00022955"/>
    </source>
</evidence>
<keyword evidence="14" id="KW-0443">Lipid metabolism</keyword>
<keyword evidence="16" id="KW-1207">Sterol metabolism</keyword>
<dbReference type="EMBL" id="CP111024">
    <property type="protein sequence ID" value="WAR23736.1"/>
    <property type="molecule type" value="Genomic_DNA"/>
</dbReference>
<name>A0ABY7FSN3_MYAAR</name>
<evidence type="ECO:0000256" key="20">
    <source>
        <dbReference type="ARBA" id="ARBA00042688"/>
    </source>
</evidence>
<keyword evidence="9" id="KW-0521">NADP</keyword>
<evidence type="ECO:0000256" key="13">
    <source>
        <dbReference type="ARBA" id="ARBA00023011"/>
    </source>
</evidence>
<evidence type="ECO:0000313" key="24">
    <source>
        <dbReference type="EMBL" id="WAR23736.1"/>
    </source>
</evidence>
<dbReference type="PROSITE" id="PS01017">
    <property type="entry name" value="STEROL_REDUCT_1"/>
    <property type="match status" value="1"/>
</dbReference>
<feature type="transmembrane region" description="Helical" evidence="23">
    <location>
        <begin position="164"/>
        <end position="185"/>
    </location>
</feature>
<comment type="similarity">
    <text evidence="3">Belongs to the ERG4/ERG24 family.</text>
</comment>
<keyword evidence="11 23" id="KW-1133">Transmembrane helix</keyword>
<accession>A0ABY7FSN3</accession>
<comment type="catalytic activity">
    <reaction evidence="22">
        <text>7-dehydrodesmosterol + NADPH + H(+) = desmosterol + NADP(+)</text>
        <dbReference type="Rhea" id="RHEA:46740"/>
        <dbReference type="ChEBI" id="CHEBI:15378"/>
        <dbReference type="ChEBI" id="CHEBI:17737"/>
        <dbReference type="ChEBI" id="CHEBI:27910"/>
        <dbReference type="ChEBI" id="CHEBI:57783"/>
        <dbReference type="ChEBI" id="CHEBI:58349"/>
    </reaction>
    <physiologicalReaction direction="left-to-right" evidence="22">
        <dbReference type="Rhea" id="RHEA:46741"/>
    </physiologicalReaction>
</comment>
<evidence type="ECO:0000256" key="15">
    <source>
        <dbReference type="ARBA" id="ARBA00023136"/>
    </source>
</evidence>
<keyword evidence="17" id="KW-0753">Steroid metabolism</keyword>
<keyword evidence="4" id="KW-0444">Lipid biosynthesis</keyword>
<evidence type="ECO:0000256" key="17">
    <source>
        <dbReference type="ARBA" id="ARBA00023221"/>
    </source>
</evidence>
<evidence type="ECO:0000256" key="5">
    <source>
        <dbReference type="ARBA" id="ARBA00022548"/>
    </source>
</evidence>